<accession>A0A0D5Y5V9</accession>
<proteinExistence type="predicted"/>
<gene>
    <name evidence="1" type="ORF">PCL1606_49290</name>
</gene>
<name>A0A0D5Y5V9_9PSED</name>
<dbReference type="EMBL" id="CP011110">
    <property type="protein sequence ID" value="AKA26377.1"/>
    <property type="molecule type" value="Genomic_DNA"/>
</dbReference>
<dbReference type="KEGG" id="pcz:PCL1606_49290"/>
<reference evidence="1 2" key="1">
    <citation type="journal article" date="2015" name="Mol. Plant Microbe Interact.">
        <title>Comparative Genomic Analysis of Pseudomonas chlororaphis PCL1606 Reveals New Insight into Antifungal Compounds Involved in Biocontrol.</title>
        <authorList>
            <person name="Calderon C.E."/>
            <person name="Ramos C."/>
            <person name="de Vicente A."/>
            <person name="Cazorla F.M."/>
        </authorList>
    </citation>
    <scope>NUCLEOTIDE SEQUENCE [LARGE SCALE GENOMIC DNA]</scope>
    <source>
        <strain evidence="1 2">PCL1606</strain>
    </source>
</reference>
<organism evidence="1 2">
    <name type="scientific">Pseudomonas chlororaphis</name>
    <dbReference type="NCBI Taxonomy" id="587753"/>
    <lineage>
        <taxon>Bacteria</taxon>
        <taxon>Pseudomonadati</taxon>
        <taxon>Pseudomonadota</taxon>
        <taxon>Gammaproteobacteria</taxon>
        <taxon>Pseudomonadales</taxon>
        <taxon>Pseudomonadaceae</taxon>
        <taxon>Pseudomonas</taxon>
    </lineage>
</organism>
<dbReference type="AlphaFoldDB" id="A0A0D5Y5V9"/>
<dbReference type="Proteomes" id="UP000032748">
    <property type="component" value="Chromosome"/>
</dbReference>
<evidence type="ECO:0000313" key="2">
    <source>
        <dbReference type="Proteomes" id="UP000032748"/>
    </source>
</evidence>
<protein>
    <submittedName>
        <fullName evidence="1">Uncharacterized protein</fullName>
    </submittedName>
</protein>
<evidence type="ECO:0000313" key="1">
    <source>
        <dbReference type="EMBL" id="AKA26377.1"/>
    </source>
</evidence>
<sequence>MHKADFPIVQQQTSGNRLPSKCHISRLSWRLTAAQRSQATRALLHKATKPGLRRRRTGAGMA</sequence>